<evidence type="ECO:0000259" key="1">
    <source>
        <dbReference type="Pfam" id="PF13391"/>
    </source>
</evidence>
<keyword evidence="2" id="KW-0540">Nuclease</keyword>
<protein>
    <submittedName>
        <fullName evidence="2">Putative type II restriction endonuclease</fullName>
    </submittedName>
</protein>
<accession>A0A6S6TX58</accession>
<dbReference type="InterPro" id="IPR003615">
    <property type="entry name" value="HNH_nuc"/>
</dbReference>
<proteinExistence type="predicted"/>
<dbReference type="Pfam" id="PF13391">
    <property type="entry name" value="HNH_2"/>
    <property type="match status" value="1"/>
</dbReference>
<keyword evidence="2" id="KW-0378">Hydrolase</keyword>
<dbReference type="EMBL" id="CACVAZ010000135">
    <property type="protein sequence ID" value="CAA6820738.1"/>
    <property type="molecule type" value="Genomic_DNA"/>
</dbReference>
<name>A0A6S6TX58_9BACT</name>
<keyword evidence="2" id="KW-0255">Endonuclease</keyword>
<reference evidence="2" key="1">
    <citation type="submission" date="2020-01" db="EMBL/GenBank/DDBJ databases">
        <authorList>
            <person name="Meier V. D."/>
            <person name="Meier V D."/>
        </authorList>
    </citation>
    <scope>NUCLEOTIDE SEQUENCE</scope>
    <source>
        <strain evidence="2">HLG_WM_MAG_02</strain>
    </source>
</reference>
<dbReference type="AlphaFoldDB" id="A0A6S6TX58"/>
<organism evidence="2">
    <name type="scientific">uncultured Sulfurovum sp</name>
    <dbReference type="NCBI Taxonomy" id="269237"/>
    <lineage>
        <taxon>Bacteria</taxon>
        <taxon>Pseudomonadati</taxon>
        <taxon>Campylobacterota</taxon>
        <taxon>Epsilonproteobacteria</taxon>
        <taxon>Campylobacterales</taxon>
        <taxon>Sulfurovaceae</taxon>
        <taxon>Sulfurovum</taxon>
        <taxon>environmental samples</taxon>
    </lineage>
</organism>
<evidence type="ECO:0000313" key="2">
    <source>
        <dbReference type="EMBL" id="CAA6820738.1"/>
    </source>
</evidence>
<feature type="domain" description="HNH nuclease" evidence="1">
    <location>
        <begin position="222"/>
        <end position="273"/>
    </location>
</feature>
<dbReference type="GO" id="GO:0004519">
    <property type="term" value="F:endonuclease activity"/>
    <property type="evidence" value="ECO:0007669"/>
    <property type="project" value="UniProtKB-KW"/>
</dbReference>
<sequence>MKITILKEEYEVLDTKEKITIADSFIVRQNKIGTGKGEAKLYVGQDNRVIRDFFGKESFNIKCFLLKKDLLHYLEETKVEYLNPEQPYINKSIFPNLWQERLEKITQLSELIEFEIKEQSQISGPRIYVKSTDRAYKIIRELSLPNITYITIVKLVNQKGELFYYFKLFADYFGNIEHPYTIEQEEKEIAKLEKNEDGLTLTKARKGQGKYRQGLLNLCPYCPITMVSDDRLLIASHIKPWAKSNDIEKIDPMNGFMFTPTFDYLFDRGFMTFTEDKRTKLSPFLSKMTYSKLGISDNKIINQLVLEGREKYMEYHRKEIFQGSN</sequence>
<gene>
    <name evidence="2" type="ORF">HELGO_WM19302</name>
</gene>